<dbReference type="Proteomes" id="UP000675284">
    <property type="component" value="Unassembled WGS sequence"/>
</dbReference>
<evidence type="ECO:0000313" key="5">
    <source>
        <dbReference type="Proteomes" id="UP000675284"/>
    </source>
</evidence>
<dbReference type="InterPro" id="IPR014284">
    <property type="entry name" value="RNA_pol_sigma-70_dom"/>
</dbReference>
<protein>
    <submittedName>
        <fullName evidence="4">RNA polymerase sigma-70 factor</fullName>
    </submittedName>
</protein>
<dbReference type="InterPro" id="IPR013249">
    <property type="entry name" value="RNA_pol_sigma70_r4_t2"/>
</dbReference>
<dbReference type="Pfam" id="PF08281">
    <property type="entry name" value="Sigma70_r4_2"/>
    <property type="match status" value="1"/>
</dbReference>
<accession>A0A941DUY0</accession>
<dbReference type="SUPFAM" id="SSF88946">
    <property type="entry name" value="Sigma2 domain of RNA polymerase sigma factors"/>
    <property type="match status" value="1"/>
</dbReference>
<dbReference type="NCBIfam" id="TIGR02957">
    <property type="entry name" value="SigX4"/>
    <property type="match status" value="1"/>
</dbReference>
<dbReference type="InterPro" id="IPR007627">
    <property type="entry name" value="RNA_pol_sigma70_r2"/>
</dbReference>
<dbReference type="SUPFAM" id="SSF54427">
    <property type="entry name" value="NTF2-like"/>
    <property type="match status" value="1"/>
</dbReference>
<dbReference type="PANTHER" id="PTHR30173">
    <property type="entry name" value="SIGMA 19 FACTOR"/>
    <property type="match status" value="1"/>
</dbReference>
<organism evidence="4 5">
    <name type="scientific">Virgibacillus salarius</name>
    <dbReference type="NCBI Taxonomy" id="447199"/>
    <lineage>
        <taxon>Bacteria</taxon>
        <taxon>Bacillati</taxon>
        <taxon>Bacillota</taxon>
        <taxon>Bacilli</taxon>
        <taxon>Bacillales</taxon>
        <taxon>Bacillaceae</taxon>
        <taxon>Virgibacillus</taxon>
    </lineage>
</organism>
<dbReference type="InterPro" id="IPR032710">
    <property type="entry name" value="NTF2-like_dom_sf"/>
</dbReference>
<evidence type="ECO:0000259" key="3">
    <source>
        <dbReference type="Pfam" id="PF08281"/>
    </source>
</evidence>
<dbReference type="EMBL" id="JAGSOT010000046">
    <property type="protein sequence ID" value="MBR7797210.1"/>
    <property type="molecule type" value="Genomic_DNA"/>
</dbReference>
<evidence type="ECO:0000256" key="1">
    <source>
        <dbReference type="ARBA" id="ARBA00011344"/>
    </source>
</evidence>
<dbReference type="RefSeq" id="WP_026679701.1">
    <property type="nucleotide sequence ID" value="NZ_BAAACY010000006.1"/>
</dbReference>
<feature type="domain" description="RNA polymerase sigma factor 70 region 4 type 2" evidence="3">
    <location>
        <begin position="105"/>
        <end position="155"/>
    </location>
</feature>
<dbReference type="AlphaFoldDB" id="A0A941DUY0"/>
<comment type="caution">
    <text evidence="4">The sequence shown here is derived from an EMBL/GenBank/DDBJ whole genome shotgun (WGS) entry which is preliminary data.</text>
</comment>
<comment type="subunit">
    <text evidence="1">Interacts transiently with the RNA polymerase catalytic core formed by RpoA, RpoB, RpoC and RpoZ (2 alpha, 1 beta, 1 beta' and 1 omega subunit) to form the RNA polymerase holoenzyme that can initiate transcription.</text>
</comment>
<gene>
    <name evidence="4" type="ORF">KCX74_14315</name>
</gene>
<dbReference type="NCBIfam" id="TIGR02937">
    <property type="entry name" value="sigma70-ECF"/>
    <property type="match status" value="1"/>
</dbReference>
<dbReference type="Pfam" id="PF04542">
    <property type="entry name" value="Sigma70_r2"/>
    <property type="match status" value="1"/>
</dbReference>
<evidence type="ECO:0000313" key="4">
    <source>
        <dbReference type="EMBL" id="MBR7797210.1"/>
    </source>
</evidence>
<sequence>MEFKKMYKEYQPYLFSIAYRMLGSVTDAEDIVHDSLLQMNQKTAHIKDLKSYLAKTTTNHCINFLKSARTQRETYTGTWLPEPQVHFIKQPLDKVITDEAISYAFLVLMEQLTPTERAVFVLKEAMAYHYVEIANIINKTEVNTRKIYSRAKKKLQNDLFSAHTNHADRAENLTKSFLDATTTGDFDEFIHVLTEDVVLVTDGGGKVLAAIYPILNKRRVSAFLKGIFSKGSFSGKLYAVIVNGQQGILQVKDGRPVKIITFALDRSQKNISRIYIVSNPDKLNRISIPRH</sequence>
<dbReference type="InterPro" id="IPR052704">
    <property type="entry name" value="ECF_Sigma-70_Domain"/>
</dbReference>
<dbReference type="InterPro" id="IPR013324">
    <property type="entry name" value="RNA_pol_sigma_r3/r4-like"/>
</dbReference>
<dbReference type="GO" id="GO:0016987">
    <property type="term" value="F:sigma factor activity"/>
    <property type="evidence" value="ECO:0007669"/>
    <property type="project" value="InterPro"/>
</dbReference>
<dbReference type="Gene3D" id="1.10.10.10">
    <property type="entry name" value="Winged helix-like DNA-binding domain superfamily/Winged helix DNA-binding domain"/>
    <property type="match status" value="1"/>
</dbReference>
<name>A0A941DUY0_9BACI</name>
<dbReference type="InterPro" id="IPR014303">
    <property type="entry name" value="RNA_pol_sigma-70_ECF"/>
</dbReference>
<keyword evidence="5" id="KW-1185">Reference proteome</keyword>
<dbReference type="GO" id="GO:0006352">
    <property type="term" value="P:DNA-templated transcription initiation"/>
    <property type="evidence" value="ECO:0007669"/>
    <property type="project" value="InterPro"/>
</dbReference>
<dbReference type="InterPro" id="IPR036388">
    <property type="entry name" value="WH-like_DNA-bd_sf"/>
</dbReference>
<dbReference type="Gene3D" id="1.10.1740.10">
    <property type="match status" value="1"/>
</dbReference>
<evidence type="ECO:0000259" key="2">
    <source>
        <dbReference type="Pfam" id="PF04542"/>
    </source>
</evidence>
<reference evidence="4" key="1">
    <citation type="submission" date="2021-04" db="EMBL/GenBank/DDBJ databases">
        <title>Isolation and polyphasic classification of algal microorganism.</title>
        <authorList>
            <person name="Wang S."/>
        </authorList>
    </citation>
    <scope>NUCLEOTIDE SEQUENCE</scope>
    <source>
        <strain evidence="4">720a</strain>
    </source>
</reference>
<dbReference type="InterPro" id="IPR013325">
    <property type="entry name" value="RNA_pol_sigma_r2"/>
</dbReference>
<feature type="domain" description="RNA polymerase sigma-70 region 2" evidence="2">
    <location>
        <begin position="6"/>
        <end position="69"/>
    </location>
</feature>
<dbReference type="GO" id="GO:0003677">
    <property type="term" value="F:DNA binding"/>
    <property type="evidence" value="ECO:0007669"/>
    <property type="project" value="InterPro"/>
</dbReference>
<dbReference type="NCBIfam" id="NF007214">
    <property type="entry name" value="PRK09636.1"/>
    <property type="match status" value="1"/>
</dbReference>
<dbReference type="SUPFAM" id="SSF88659">
    <property type="entry name" value="Sigma3 and sigma4 domains of RNA polymerase sigma factors"/>
    <property type="match status" value="1"/>
</dbReference>
<dbReference type="PANTHER" id="PTHR30173:SF36">
    <property type="entry name" value="ECF RNA POLYMERASE SIGMA FACTOR SIGJ"/>
    <property type="match status" value="1"/>
</dbReference>
<proteinExistence type="predicted"/>